<feature type="transmembrane region" description="Helical" evidence="4">
    <location>
        <begin position="323"/>
        <end position="343"/>
    </location>
</feature>
<gene>
    <name evidence="5" type="ORF">CPT03_09090</name>
</gene>
<protein>
    <recommendedName>
        <fullName evidence="7">Glycosyl transferase family 2</fullName>
    </recommendedName>
</protein>
<keyword evidence="3" id="KW-0808">Transferase</keyword>
<dbReference type="SUPFAM" id="SSF53448">
    <property type="entry name" value="Nucleotide-diphospho-sugar transferases"/>
    <property type="match status" value="1"/>
</dbReference>
<proteinExistence type="inferred from homology"/>
<dbReference type="RefSeq" id="WP_099438560.1">
    <property type="nucleotide sequence ID" value="NZ_CP024091.1"/>
</dbReference>
<reference evidence="5 6" key="1">
    <citation type="submission" date="2017-10" db="EMBL/GenBank/DDBJ databases">
        <title>Whole genome of Pedobacter ginsengisoli T01R-27 isolated from tomato rhizosphere.</title>
        <authorList>
            <person name="Weon H.-Y."/>
            <person name="Lee S.A."/>
            <person name="Sang M.K."/>
            <person name="Song J."/>
        </authorList>
    </citation>
    <scope>NUCLEOTIDE SEQUENCE [LARGE SCALE GENOMIC DNA]</scope>
    <source>
        <strain evidence="5 6">T01R-27</strain>
    </source>
</reference>
<dbReference type="PANTHER" id="PTHR43630">
    <property type="entry name" value="POLY-BETA-1,6-N-ACETYL-D-GLUCOSAMINE SYNTHASE"/>
    <property type="match status" value="1"/>
</dbReference>
<dbReference type="Proteomes" id="UP000223749">
    <property type="component" value="Chromosome"/>
</dbReference>
<feature type="transmembrane region" description="Helical" evidence="4">
    <location>
        <begin position="298"/>
        <end position="317"/>
    </location>
</feature>
<dbReference type="Pfam" id="PF13641">
    <property type="entry name" value="Glyco_tranf_2_3"/>
    <property type="match status" value="1"/>
</dbReference>
<keyword evidence="4" id="KW-0472">Membrane</keyword>
<evidence type="ECO:0000256" key="3">
    <source>
        <dbReference type="ARBA" id="ARBA00022679"/>
    </source>
</evidence>
<evidence type="ECO:0000256" key="1">
    <source>
        <dbReference type="ARBA" id="ARBA00006739"/>
    </source>
</evidence>
<accession>A0A2D1U4U2</accession>
<evidence type="ECO:0008006" key="7">
    <source>
        <dbReference type="Google" id="ProtNLM"/>
    </source>
</evidence>
<dbReference type="InterPro" id="IPR029044">
    <property type="entry name" value="Nucleotide-diphossugar_trans"/>
</dbReference>
<dbReference type="OrthoDB" id="1523666at2"/>
<sequence length="390" mass="44813">MDIIYTLFIIIQVLIGVHLFGPLFLCFFGLFNKKTINKGLVEVEFDYAVIVTAYQQTSLIPMVVDSILKSNYSNYIIYVVADNCDIGELNFTDKNVVILKPDEVLASNTKSHFYAINRFQREHEIITIIDSDNLVHAEYFNELNRFFAKGYTSVQGVRAAKNLNTPYACLDEAGDIFYRLIDRKLLFEAGSSAALSGSGMAFTTKVYKDCLEHNEIIGAGFDKILQYEILRRGFTIAFAEGAIVYDEKTSKTGQLVNQRSRWLNTWFKYFFLGLNLFAKSIVNFNLNQGLFSLMLLRPPLFILLILSTAFFVLDLFFAPLFAIYWVLGIIIFIVSVLSALKYFKADRRIYTSLKNVHKFMYYQVLALLKVRKANKISVATEHYFKEEIKK</sequence>
<dbReference type="PANTHER" id="PTHR43630:SF1">
    <property type="entry name" value="POLY-BETA-1,6-N-ACETYL-D-GLUCOSAMINE SYNTHASE"/>
    <property type="match status" value="1"/>
</dbReference>
<evidence type="ECO:0000313" key="6">
    <source>
        <dbReference type="Proteomes" id="UP000223749"/>
    </source>
</evidence>
<keyword evidence="2" id="KW-0328">Glycosyltransferase</keyword>
<dbReference type="Gene3D" id="3.90.550.10">
    <property type="entry name" value="Spore Coat Polysaccharide Biosynthesis Protein SpsA, Chain A"/>
    <property type="match status" value="1"/>
</dbReference>
<evidence type="ECO:0000256" key="2">
    <source>
        <dbReference type="ARBA" id="ARBA00022676"/>
    </source>
</evidence>
<dbReference type="GO" id="GO:0016757">
    <property type="term" value="F:glycosyltransferase activity"/>
    <property type="evidence" value="ECO:0007669"/>
    <property type="project" value="UniProtKB-KW"/>
</dbReference>
<feature type="transmembrane region" description="Helical" evidence="4">
    <location>
        <begin position="7"/>
        <end position="31"/>
    </location>
</feature>
<evidence type="ECO:0000256" key="4">
    <source>
        <dbReference type="SAM" id="Phobius"/>
    </source>
</evidence>
<keyword evidence="4" id="KW-1133">Transmembrane helix</keyword>
<organism evidence="5 6">
    <name type="scientific">Pedobacter ginsengisoli</name>
    <dbReference type="NCBI Taxonomy" id="363852"/>
    <lineage>
        <taxon>Bacteria</taxon>
        <taxon>Pseudomonadati</taxon>
        <taxon>Bacteroidota</taxon>
        <taxon>Sphingobacteriia</taxon>
        <taxon>Sphingobacteriales</taxon>
        <taxon>Sphingobacteriaceae</taxon>
        <taxon>Pedobacter</taxon>
    </lineage>
</organism>
<evidence type="ECO:0000313" key="5">
    <source>
        <dbReference type="EMBL" id="ATP56619.1"/>
    </source>
</evidence>
<keyword evidence="4" id="KW-0812">Transmembrane</keyword>
<name>A0A2D1U4U2_9SPHI</name>
<dbReference type="AlphaFoldDB" id="A0A2D1U4U2"/>
<keyword evidence="6" id="KW-1185">Reference proteome</keyword>
<comment type="similarity">
    <text evidence="1">Belongs to the glycosyltransferase 2 family.</text>
</comment>
<dbReference type="KEGG" id="pgs:CPT03_09090"/>
<dbReference type="EMBL" id="CP024091">
    <property type="protein sequence ID" value="ATP56619.1"/>
    <property type="molecule type" value="Genomic_DNA"/>
</dbReference>